<keyword evidence="3" id="KW-1185">Reference proteome</keyword>
<proteinExistence type="predicted"/>
<evidence type="ECO:0000259" key="1">
    <source>
        <dbReference type="Pfam" id="PF09328"/>
    </source>
</evidence>
<dbReference type="EMBL" id="JANAVB010021398">
    <property type="protein sequence ID" value="KAJ6825963.1"/>
    <property type="molecule type" value="Genomic_DNA"/>
</dbReference>
<evidence type="ECO:0000313" key="2">
    <source>
        <dbReference type="EMBL" id="KAJ6825963.1"/>
    </source>
</evidence>
<comment type="caution">
    <text evidence="2">The sequence shown here is derived from an EMBL/GenBank/DDBJ whole genome shotgun (WGS) entry which is preliminary data.</text>
</comment>
<accession>A0AAX6GBV3</accession>
<dbReference type="GO" id="GO:0016756">
    <property type="term" value="F:glutathione gamma-glutamylcysteinyltransferase activity"/>
    <property type="evidence" value="ECO:0007669"/>
    <property type="project" value="InterPro"/>
</dbReference>
<dbReference type="Pfam" id="PF09328">
    <property type="entry name" value="Phytochelatin_C"/>
    <property type="match status" value="1"/>
</dbReference>
<reference evidence="2" key="2">
    <citation type="submission" date="2023-04" db="EMBL/GenBank/DDBJ databases">
        <authorList>
            <person name="Bruccoleri R.E."/>
            <person name="Oakeley E.J."/>
            <person name="Faust A.-M."/>
            <person name="Dessus-Babus S."/>
            <person name="Altorfer M."/>
            <person name="Burckhardt D."/>
            <person name="Oertli M."/>
            <person name="Naumann U."/>
            <person name="Petersen F."/>
            <person name="Wong J."/>
        </authorList>
    </citation>
    <scope>NUCLEOTIDE SEQUENCE</scope>
    <source>
        <strain evidence="2">GSM-AAB239-AS_SAM_17_03QT</strain>
        <tissue evidence="2">Leaf</tissue>
    </source>
</reference>
<dbReference type="GO" id="GO:0046872">
    <property type="term" value="F:metal ion binding"/>
    <property type="evidence" value="ECO:0007669"/>
    <property type="project" value="InterPro"/>
</dbReference>
<protein>
    <submittedName>
        <fullName evidence="2">LIM domain-containing protein WLIM2b-like</fullName>
    </submittedName>
</protein>
<dbReference type="Proteomes" id="UP001140949">
    <property type="component" value="Unassembled WGS sequence"/>
</dbReference>
<evidence type="ECO:0000313" key="3">
    <source>
        <dbReference type="Proteomes" id="UP001140949"/>
    </source>
</evidence>
<name>A0AAX6GBV3_IRIPA</name>
<dbReference type="InterPro" id="IPR015407">
    <property type="entry name" value="Phytochelatin_synthase_C"/>
</dbReference>
<gene>
    <name evidence="2" type="ORF">M6B38_375100</name>
</gene>
<organism evidence="2 3">
    <name type="scientific">Iris pallida</name>
    <name type="common">Sweet iris</name>
    <dbReference type="NCBI Taxonomy" id="29817"/>
    <lineage>
        <taxon>Eukaryota</taxon>
        <taxon>Viridiplantae</taxon>
        <taxon>Streptophyta</taxon>
        <taxon>Embryophyta</taxon>
        <taxon>Tracheophyta</taxon>
        <taxon>Spermatophyta</taxon>
        <taxon>Magnoliopsida</taxon>
        <taxon>Liliopsida</taxon>
        <taxon>Asparagales</taxon>
        <taxon>Iridaceae</taxon>
        <taxon>Iridoideae</taxon>
        <taxon>Irideae</taxon>
        <taxon>Iris</taxon>
    </lineage>
</organism>
<dbReference type="AlphaFoldDB" id="A0AAX6GBV3"/>
<dbReference type="GO" id="GO:0046938">
    <property type="term" value="P:phytochelatin biosynthetic process"/>
    <property type="evidence" value="ECO:0007669"/>
    <property type="project" value="InterPro"/>
</dbReference>
<sequence length="92" mass="10343">MFIHHLRRVLRRCKGFHLSNLIDKHVSKLGLPPDKLELIEKVTYFAVKKLVGNADRDLPMDVVSLTVVSSGNEQALDMLVPVSPRKGSSCNY</sequence>
<dbReference type="GO" id="GO:0010038">
    <property type="term" value="P:response to metal ion"/>
    <property type="evidence" value="ECO:0007669"/>
    <property type="project" value="InterPro"/>
</dbReference>
<feature type="domain" description="Phytochelatin synthase C-terminal" evidence="1">
    <location>
        <begin position="47"/>
        <end position="91"/>
    </location>
</feature>
<reference evidence="2" key="1">
    <citation type="journal article" date="2023" name="GigaByte">
        <title>Genome assembly of the bearded iris, Iris pallida Lam.</title>
        <authorList>
            <person name="Bruccoleri R.E."/>
            <person name="Oakeley E.J."/>
            <person name="Faust A.M.E."/>
            <person name="Altorfer M."/>
            <person name="Dessus-Babus S."/>
            <person name="Burckhardt D."/>
            <person name="Oertli M."/>
            <person name="Naumann U."/>
            <person name="Petersen F."/>
            <person name="Wong J."/>
        </authorList>
    </citation>
    <scope>NUCLEOTIDE SEQUENCE</scope>
    <source>
        <strain evidence="2">GSM-AAB239-AS_SAM_17_03QT</strain>
    </source>
</reference>